<name>A0ACB7RPV7_HYAAI</name>
<organism evidence="1 2">
    <name type="scientific">Hyalomma asiaticum</name>
    <name type="common">Tick</name>
    <dbReference type="NCBI Taxonomy" id="266040"/>
    <lineage>
        <taxon>Eukaryota</taxon>
        <taxon>Metazoa</taxon>
        <taxon>Ecdysozoa</taxon>
        <taxon>Arthropoda</taxon>
        <taxon>Chelicerata</taxon>
        <taxon>Arachnida</taxon>
        <taxon>Acari</taxon>
        <taxon>Parasitiformes</taxon>
        <taxon>Ixodida</taxon>
        <taxon>Ixodoidea</taxon>
        <taxon>Ixodidae</taxon>
        <taxon>Hyalomminae</taxon>
        <taxon>Hyalomma</taxon>
    </lineage>
</organism>
<dbReference type="EMBL" id="CM023488">
    <property type="protein sequence ID" value="KAH6923846.1"/>
    <property type="molecule type" value="Genomic_DNA"/>
</dbReference>
<sequence length="280" mass="31031">MEVQVEGERIDPKDLTEDAGWRVAKYRRTPANKTVNPKNESRSALPGGSLASDPRAKPKGAKQRIMRAEKMSHLPTGDTKVVIRPKGGLNISKIGGPVITAAIFQATGIPEEERAADTICPNVQQNIIVVSMPSASNLHKYLRMKGFHVGGHMIRSQLLRSGTKPHDQGEAKVDVHIQGQMQGAIKVAQPDTTVRRSRSRSRPRRDGSTDKVSWADAVKVELKRRVSSAYCPSGQNSHDREMLLEMQRENAKLRELVQQLSKEIRELKIEPESQTGRLAS</sequence>
<keyword evidence="2" id="KW-1185">Reference proteome</keyword>
<accession>A0ACB7RPV7</accession>
<proteinExistence type="predicted"/>
<gene>
    <name evidence="1" type="ORF">HPB50_008145</name>
</gene>
<reference evidence="1" key="1">
    <citation type="submission" date="2020-05" db="EMBL/GenBank/DDBJ databases">
        <title>Large-scale comparative analyses of tick genomes elucidate their genetic diversity and vector capacities.</title>
        <authorList>
            <person name="Jia N."/>
            <person name="Wang J."/>
            <person name="Shi W."/>
            <person name="Du L."/>
            <person name="Sun Y."/>
            <person name="Zhan W."/>
            <person name="Jiang J."/>
            <person name="Wang Q."/>
            <person name="Zhang B."/>
            <person name="Ji P."/>
            <person name="Sakyi L.B."/>
            <person name="Cui X."/>
            <person name="Yuan T."/>
            <person name="Jiang B."/>
            <person name="Yang W."/>
            <person name="Lam T.T.-Y."/>
            <person name="Chang Q."/>
            <person name="Ding S."/>
            <person name="Wang X."/>
            <person name="Zhu J."/>
            <person name="Ruan X."/>
            <person name="Zhao L."/>
            <person name="Wei J."/>
            <person name="Que T."/>
            <person name="Du C."/>
            <person name="Cheng J."/>
            <person name="Dai P."/>
            <person name="Han X."/>
            <person name="Huang E."/>
            <person name="Gao Y."/>
            <person name="Liu J."/>
            <person name="Shao H."/>
            <person name="Ye R."/>
            <person name="Li L."/>
            <person name="Wei W."/>
            <person name="Wang X."/>
            <person name="Wang C."/>
            <person name="Yang T."/>
            <person name="Huo Q."/>
            <person name="Li W."/>
            <person name="Guo W."/>
            <person name="Chen H."/>
            <person name="Zhou L."/>
            <person name="Ni X."/>
            <person name="Tian J."/>
            <person name="Zhou Y."/>
            <person name="Sheng Y."/>
            <person name="Liu T."/>
            <person name="Pan Y."/>
            <person name="Xia L."/>
            <person name="Li J."/>
            <person name="Zhao F."/>
            <person name="Cao W."/>
        </authorList>
    </citation>
    <scope>NUCLEOTIDE SEQUENCE</scope>
    <source>
        <strain evidence="1">Hyas-2018</strain>
    </source>
</reference>
<evidence type="ECO:0000313" key="2">
    <source>
        <dbReference type="Proteomes" id="UP000821845"/>
    </source>
</evidence>
<protein>
    <submittedName>
        <fullName evidence="1">Uncharacterized protein</fullName>
    </submittedName>
</protein>
<comment type="caution">
    <text evidence="1">The sequence shown here is derived from an EMBL/GenBank/DDBJ whole genome shotgun (WGS) entry which is preliminary data.</text>
</comment>
<evidence type="ECO:0000313" key="1">
    <source>
        <dbReference type="EMBL" id="KAH6923846.1"/>
    </source>
</evidence>
<dbReference type="Proteomes" id="UP000821845">
    <property type="component" value="Chromosome 8"/>
</dbReference>